<dbReference type="PATRIC" id="fig|937777.3.peg.3705"/>
<dbReference type="Proteomes" id="UP000010467">
    <property type="component" value="Chromosome"/>
</dbReference>
<gene>
    <name evidence="1" type="ordered locus">Deipe_3695</name>
</gene>
<keyword evidence="2" id="KW-1185">Reference proteome</keyword>
<evidence type="ECO:0000313" key="2">
    <source>
        <dbReference type="Proteomes" id="UP000010467"/>
    </source>
</evidence>
<organism evidence="1 2">
    <name type="scientific">Deinococcus peraridilitoris (strain DSM 19664 / LMG 22246 / CIP 109416 / KR-200)</name>
    <dbReference type="NCBI Taxonomy" id="937777"/>
    <lineage>
        <taxon>Bacteria</taxon>
        <taxon>Thermotogati</taxon>
        <taxon>Deinococcota</taxon>
        <taxon>Deinococci</taxon>
        <taxon>Deinococcales</taxon>
        <taxon>Deinococcaceae</taxon>
        <taxon>Deinococcus</taxon>
    </lineage>
</organism>
<evidence type="ECO:0000313" key="1">
    <source>
        <dbReference type="EMBL" id="AFZ69121.1"/>
    </source>
</evidence>
<sequence length="77" mass="8791">MKLVGGQLPDTQGAPIMNSEYYEHIRDAQHRIDQLHREAQSRRDVKAAFANPPVDRTPLLARLFRRHAHAQPNSHSA</sequence>
<accession>L0A5K4</accession>
<proteinExistence type="predicted"/>
<reference evidence="2" key="1">
    <citation type="submission" date="2012-03" db="EMBL/GenBank/DDBJ databases">
        <title>Complete sequence of chromosome of Deinococcus peraridilitoris DSM 19664.</title>
        <authorList>
            <person name="Lucas S."/>
            <person name="Copeland A."/>
            <person name="Lapidus A."/>
            <person name="Glavina del Rio T."/>
            <person name="Dalin E."/>
            <person name="Tice H."/>
            <person name="Bruce D."/>
            <person name="Goodwin L."/>
            <person name="Pitluck S."/>
            <person name="Peters L."/>
            <person name="Mikhailova N."/>
            <person name="Lu M."/>
            <person name="Kyrpides N."/>
            <person name="Mavromatis K."/>
            <person name="Ivanova N."/>
            <person name="Brettin T."/>
            <person name="Detter J.C."/>
            <person name="Han C."/>
            <person name="Larimer F."/>
            <person name="Land M."/>
            <person name="Hauser L."/>
            <person name="Markowitz V."/>
            <person name="Cheng J.-F."/>
            <person name="Hugenholtz P."/>
            <person name="Woyke T."/>
            <person name="Wu D."/>
            <person name="Pukall R."/>
            <person name="Steenblock K."/>
            <person name="Brambilla E."/>
            <person name="Klenk H.-P."/>
            <person name="Eisen J.A."/>
        </authorList>
    </citation>
    <scope>NUCLEOTIDE SEQUENCE [LARGE SCALE GENOMIC DNA]</scope>
    <source>
        <strain evidence="2">DSM 19664 / LMG 22246 / CIP 109416 / KR-200</strain>
    </source>
</reference>
<dbReference type="KEGG" id="dpd:Deipe_3695"/>
<dbReference type="AlphaFoldDB" id="L0A5K4"/>
<protein>
    <submittedName>
        <fullName evidence="1">Uncharacterized protein</fullName>
    </submittedName>
</protein>
<dbReference type="EMBL" id="CP003382">
    <property type="protein sequence ID" value="AFZ69121.1"/>
    <property type="molecule type" value="Genomic_DNA"/>
</dbReference>
<name>L0A5K4_DEIPD</name>
<dbReference type="HOGENOM" id="CLU_2632275_0_0_0"/>